<dbReference type="PANTHER" id="PTHR31587:SF4">
    <property type="entry name" value="TRANSMEMBRANE PROTEIN (DUF2215)"/>
    <property type="match status" value="1"/>
</dbReference>
<dbReference type="HOGENOM" id="CLU_043876_1_1_1"/>
<feature type="transmembrane region" description="Helical" evidence="8">
    <location>
        <begin position="141"/>
        <end position="160"/>
    </location>
</feature>
<evidence type="ECO:0000256" key="5">
    <source>
        <dbReference type="ARBA" id="ARBA00022989"/>
    </source>
</evidence>
<dbReference type="InterPro" id="IPR019358">
    <property type="entry name" value="NEMP_fam"/>
</dbReference>
<comment type="similarity">
    <text evidence="2">Belongs to the NEMP family.</text>
</comment>
<gene>
    <name evidence="9" type="ORF">AMTR_s00065p00153880</name>
</gene>
<dbReference type="eggNOG" id="ENOG502QSQQ">
    <property type="taxonomic scope" value="Eukaryota"/>
</dbReference>
<keyword evidence="6 8" id="KW-0472">Membrane</keyword>
<evidence type="ECO:0000256" key="4">
    <source>
        <dbReference type="ARBA" id="ARBA00022729"/>
    </source>
</evidence>
<sequence length="465" mass="52186">MADDSRRELVIDVANPITLYISSGLSGSFPGSKIGAPVKAVRIRIIGLSRIHNLLRYANSMKVKVNITEPTKSLHSHKVEVCFHRNASIEVGMCPSSKWEMLAKGSLVWTISPYDSRLLDIRMPDPFLKVIEVSIEEEFKLYRLFFLTMGLLMMALAPAISECVTFYYGTAMAIGIMLVILIVLFQGMKLLPTGRKRSLAIFLYGSIVGVGSVILRHVSVLLRSMLEEMGISNDMYNPVAIFVMISLGLAGAWLGFWGVRKLVLSEDGSVDASTATFIKWSIRIVSAVMILQSSLDALLATGILIFEVIISLTARNFFMPRFILDLFRYLFKMLKRFVKSAMAISLPAYFFGTEHSRKVAKHRAEFRHHNSPIPGTYSSTARTLPSNPKTPDTYYSTFHTTPERKRFTKEEWDIFTRDSTSQALKELVSSPDFSRRFCILVAWGGGIVWSLIHELDSCIYDSGKG</sequence>
<dbReference type="Proteomes" id="UP000017836">
    <property type="component" value="Unassembled WGS sequence"/>
</dbReference>
<feature type="transmembrane region" description="Helical" evidence="8">
    <location>
        <begin position="239"/>
        <end position="259"/>
    </location>
</feature>
<protein>
    <submittedName>
        <fullName evidence="9">Uncharacterized protein</fullName>
    </submittedName>
</protein>
<organism evidence="9 10">
    <name type="scientific">Amborella trichopoda</name>
    <dbReference type="NCBI Taxonomy" id="13333"/>
    <lineage>
        <taxon>Eukaryota</taxon>
        <taxon>Viridiplantae</taxon>
        <taxon>Streptophyta</taxon>
        <taxon>Embryophyta</taxon>
        <taxon>Tracheophyta</taxon>
        <taxon>Spermatophyta</taxon>
        <taxon>Magnoliopsida</taxon>
        <taxon>Amborellales</taxon>
        <taxon>Amborellaceae</taxon>
        <taxon>Amborella</taxon>
    </lineage>
</organism>
<keyword evidence="3 8" id="KW-0812">Transmembrane</keyword>
<comment type="subcellular location">
    <subcellularLocation>
        <location evidence="1">Nucleus inner membrane</location>
        <topology evidence="1">Multi-pass membrane protein</topology>
        <orientation evidence="1">Nucleoplasmic side</orientation>
    </subcellularLocation>
</comment>
<evidence type="ECO:0000256" key="7">
    <source>
        <dbReference type="ARBA" id="ARBA00023242"/>
    </source>
</evidence>
<keyword evidence="4" id="KW-0732">Signal</keyword>
<evidence type="ECO:0000256" key="2">
    <source>
        <dbReference type="ARBA" id="ARBA00005748"/>
    </source>
</evidence>
<accession>U5D8S4</accession>
<dbReference type="EMBL" id="KI392088">
    <property type="protein sequence ID" value="ERN18605.1"/>
    <property type="molecule type" value="Genomic_DNA"/>
</dbReference>
<evidence type="ECO:0000256" key="1">
    <source>
        <dbReference type="ARBA" id="ARBA00004575"/>
    </source>
</evidence>
<evidence type="ECO:0000313" key="10">
    <source>
        <dbReference type="Proteomes" id="UP000017836"/>
    </source>
</evidence>
<evidence type="ECO:0000256" key="3">
    <source>
        <dbReference type="ARBA" id="ARBA00022692"/>
    </source>
</evidence>
<proteinExistence type="inferred from homology"/>
<dbReference type="OMA" id="CTRVHIR"/>
<evidence type="ECO:0000313" key="9">
    <source>
        <dbReference type="EMBL" id="ERN18605.1"/>
    </source>
</evidence>
<keyword evidence="10" id="KW-1185">Reference proteome</keyword>
<dbReference type="Gramene" id="ERN18605">
    <property type="protein sequence ID" value="ERN18605"/>
    <property type="gene ID" value="AMTR_s00065p00153880"/>
</dbReference>
<keyword evidence="5 8" id="KW-1133">Transmembrane helix</keyword>
<feature type="transmembrane region" description="Helical" evidence="8">
    <location>
        <begin position="199"/>
        <end position="219"/>
    </location>
</feature>
<keyword evidence="7" id="KW-0539">Nucleus</keyword>
<evidence type="ECO:0000256" key="6">
    <source>
        <dbReference type="ARBA" id="ARBA00023136"/>
    </source>
</evidence>
<dbReference type="Pfam" id="PF10225">
    <property type="entry name" value="NEMP"/>
    <property type="match status" value="1"/>
</dbReference>
<dbReference type="PANTHER" id="PTHR31587">
    <property type="entry name" value="TRANSMEMBRANE PROTEIN (DUF2215)"/>
    <property type="match status" value="1"/>
</dbReference>
<feature type="transmembrane region" description="Helical" evidence="8">
    <location>
        <begin position="166"/>
        <end position="187"/>
    </location>
</feature>
<dbReference type="GO" id="GO:0005637">
    <property type="term" value="C:nuclear inner membrane"/>
    <property type="evidence" value="ECO:0007669"/>
    <property type="project" value="UniProtKB-SubCell"/>
</dbReference>
<evidence type="ECO:0000256" key="8">
    <source>
        <dbReference type="SAM" id="Phobius"/>
    </source>
</evidence>
<reference evidence="10" key="1">
    <citation type="journal article" date="2013" name="Science">
        <title>The Amborella genome and the evolution of flowering plants.</title>
        <authorList>
            <consortium name="Amborella Genome Project"/>
        </authorList>
    </citation>
    <scope>NUCLEOTIDE SEQUENCE [LARGE SCALE GENOMIC DNA]</scope>
</reference>
<feature type="transmembrane region" description="Helical" evidence="8">
    <location>
        <begin position="297"/>
        <end position="318"/>
    </location>
</feature>
<dbReference type="AlphaFoldDB" id="U5D8S4"/>
<name>U5D8S4_AMBTC</name>